<dbReference type="Pfam" id="PF06870">
    <property type="entry name" value="RNA_pol_I_A49"/>
    <property type="match status" value="1"/>
</dbReference>
<reference evidence="7" key="1">
    <citation type="submission" date="2019-10" db="EMBL/GenBank/DDBJ databases">
        <authorList>
            <consortium name="DOE Joint Genome Institute"/>
            <person name="Kuo A."/>
            <person name="Miyauchi S."/>
            <person name="Kiss E."/>
            <person name="Drula E."/>
            <person name="Kohler A."/>
            <person name="Sanchez-Garcia M."/>
            <person name="Andreopoulos B."/>
            <person name="Barry K.W."/>
            <person name="Bonito G."/>
            <person name="Buee M."/>
            <person name="Carver A."/>
            <person name="Chen C."/>
            <person name="Cichocki N."/>
            <person name="Clum A."/>
            <person name="Culley D."/>
            <person name="Crous P.W."/>
            <person name="Fauchery L."/>
            <person name="Girlanda M."/>
            <person name="Hayes R."/>
            <person name="Keri Z."/>
            <person name="LaButti K."/>
            <person name="Lipzen A."/>
            <person name="Lombard V."/>
            <person name="Magnuson J."/>
            <person name="Maillard F."/>
            <person name="Morin E."/>
            <person name="Murat C."/>
            <person name="Nolan M."/>
            <person name="Ohm R."/>
            <person name="Pangilinan J."/>
            <person name="Pereira M."/>
            <person name="Perotto S."/>
            <person name="Peter M."/>
            <person name="Riley R."/>
            <person name="Sitrit Y."/>
            <person name="Stielow B."/>
            <person name="Szollosi G."/>
            <person name="Zifcakova L."/>
            <person name="Stursova M."/>
            <person name="Spatafora J.W."/>
            <person name="Tedersoo L."/>
            <person name="Vaario L.-M."/>
            <person name="Yamada A."/>
            <person name="Yan M."/>
            <person name="Wang P."/>
            <person name="Xu J."/>
            <person name="Bruns T."/>
            <person name="Baldrian P."/>
            <person name="Vilgalys R."/>
            <person name="Henrissat B."/>
            <person name="Grigoriev I.V."/>
            <person name="Hibbett D."/>
            <person name="Nagy L.G."/>
            <person name="Martin F.M."/>
        </authorList>
    </citation>
    <scope>NUCLEOTIDE SEQUENCE</scope>
    <source>
        <strain evidence="7">Prilba</strain>
    </source>
</reference>
<dbReference type="PANTHER" id="PTHR14440">
    <property type="entry name" value="DNA-DIRECTED RNA POLYMERASE I SUBUNIT RPA49"/>
    <property type="match status" value="1"/>
</dbReference>
<dbReference type="GO" id="GO:0006351">
    <property type="term" value="P:DNA-templated transcription"/>
    <property type="evidence" value="ECO:0007669"/>
    <property type="project" value="InterPro"/>
</dbReference>
<evidence type="ECO:0000313" key="8">
    <source>
        <dbReference type="Proteomes" id="UP000759537"/>
    </source>
</evidence>
<keyword evidence="8" id="KW-1185">Reference proteome</keyword>
<comment type="similarity">
    <text evidence="2">Belongs to the eukaryotic RPA49/POLR1E RNA polymerase subunit family.</text>
</comment>
<dbReference type="GO" id="GO:0005730">
    <property type="term" value="C:nucleolus"/>
    <property type="evidence" value="ECO:0007669"/>
    <property type="project" value="UniProtKB-SubCell"/>
</dbReference>
<comment type="caution">
    <text evidence="7">The sequence shown here is derived from an EMBL/GenBank/DDBJ whole genome shotgun (WGS) entry which is preliminary data.</text>
</comment>
<evidence type="ECO:0000256" key="1">
    <source>
        <dbReference type="ARBA" id="ARBA00004604"/>
    </source>
</evidence>
<feature type="region of interest" description="Disordered" evidence="6">
    <location>
        <begin position="1"/>
        <end position="23"/>
    </location>
</feature>
<dbReference type="OrthoDB" id="532500at2759"/>
<dbReference type="GO" id="GO:0000428">
    <property type="term" value="C:DNA-directed RNA polymerase complex"/>
    <property type="evidence" value="ECO:0007669"/>
    <property type="project" value="UniProtKB-KW"/>
</dbReference>
<evidence type="ECO:0000256" key="5">
    <source>
        <dbReference type="ARBA" id="ARBA00023242"/>
    </source>
</evidence>
<dbReference type="EMBL" id="WHVB01000001">
    <property type="protein sequence ID" value="KAF8487359.1"/>
    <property type="molecule type" value="Genomic_DNA"/>
</dbReference>
<proteinExistence type="inferred from homology"/>
<accession>A0A9P5N6N3</accession>
<evidence type="ECO:0000256" key="2">
    <source>
        <dbReference type="ARBA" id="ARBA00009430"/>
    </source>
</evidence>
<keyword evidence="5" id="KW-0539">Nucleus</keyword>
<keyword evidence="4" id="KW-0804">Transcription</keyword>
<evidence type="ECO:0000256" key="6">
    <source>
        <dbReference type="SAM" id="MobiDB-lite"/>
    </source>
</evidence>
<name>A0A9P5N6N3_9AGAM</name>
<protein>
    <submittedName>
        <fullName evidence="7">RNA polymerase I associated factor A49-like protein</fullName>
    </submittedName>
</protein>
<evidence type="ECO:0000256" key="4">
    <source>
        <dbReference type="ARBA" id="ARBA00023163"/>
    </source>
</evidence>
<dbReference type="GO" id="GO:0003677">
    <property type="term" value="F:DNA binding"/>
    <property type="evidence" value="ECO:0007669"/>
    <property type="project" value="InterPro"/>
</dbReference>
<dbReference type="Proteomes" id="UP000759537">
    <property type="component" value="Unassembled WGS sequence"/>
</dbReference>
<dbReference type="AlphaFoldDB" id="A0A9P5N6N3"/>
<dbReference type="InterPro" id="IPR009668">
    <property type="entry name" value="RNA_pol-assoc_fac_A49-like"/>
</dbReference>
<evidence type="ECO:0000256" key="3">
    <source>
        <dbReference type="ARBA" id="ARBA00022478"/>
    </source>
</evidence>
<evidence type="ECO:0000313" key="7">
    <source>
        <dbReference type="EMBL" id="KAF8487359.1"/>
    </source>
</evidence>
<reference evidence="7" key="2">
    <citation type="journal article" date="2020" name="Nat. Commun.">
        <title>Large-scale genome sequencing of mycorrhizal fungi provides insights into the early evolution of symbiotic traits.</title>
        <authorList>
            <person name="Miyauchi S."/>
            <person name="Kiss E."/>
            <person name="Kuo A."/>
            <person name="Drula E."/>
            <person name="Kohler A."/>
            <person name="Sanchez-Garcia M."/>
            <person name="Morin E."/>
            <person name="Andreopoulos B."/>
            <person name="Barry K.W."/>
            <person name="Bonito G."/>
            <person name="Buee M."/>
            <person name="Carver A."/>
            <person name="Chen C."/>
            <person name="Cichocki N."/>
            <person name="Clum A."/>
            <person name="Culley D."/>
            <person name="Crous P.W."/>
            <person name="Fauchery L."/>
            <person name="Girlanda M."/>
            <person name="Hayes R.D."/>
            <person name="Keri Z."/>
            <person name="LaButti K."/>
            <person name="Lipzen A."/>
            <person name="Lombard V."/>
            <person name="Magnuson J."/>
            <person name="Maillard F."/>
            <person name="Murat C."/>
            <person name="Nolan M."/>
            <person name="Ohm R.A."/>
            <person name="Pangilinan J."/>
            <person name="Pereira M.F."/>
            <person name="Perotto S."/>
            <person name="Peter M."/>
            <person name="Pfister S."/>
            <person name="Riley R."/>
            <person name="Sitrit Y."/>
            <person name="Stielow J.B."/>
            <person name="Szollosi G."/>
            <person name="Zifcakova L."/>
            <person name="Stursova M."/>
            <person name="Spatafora J.W."/>
            <person name="Tedersoo L."/>
            <person name="Vaario L.M."/>
            <person name="Yamada A."/>
            <person name="Yan M."/>
            <person name="Wang P."/>
            <person name="Xu J."/>
            <person name="Bruns T."/>
            <person name="Baldrian P."/>
            <person name="Vilgalys R."/>
            <person name="Dunand C."/>
            <person name="Henrissat B."/>
            <person name="Grigoriev I.V."/>
            <person name="Hibbett D."/>
            <person name="Nagy L.G."/>
            <person name="Martin F.M."/>
        </authorList>
    </citation>
    <scope>NUCLEOTIDE SEQUENCE</scope>
    <source>
        <strain evidence="7">Prilba</strain>
    </source>
</reference>
<gene>
    <name evidence="7" type="ORF">DFH94DRAFT_797920</name>
</gene>
<comment type="subcellular location">
    <subcellularLocation>
        <location evidence="1">Nucleus</location>
        <location evidence="1">Nucleolus</location>
    </subcellularLocation>
</comment>
<organism evidence="7 8">
    <name type="scientific">Russula ochroleuca</name>
    <dbReference type="NCBI Taxonomy" id="152965"/>
    <lineage>
        <taxon>Eukaryota</taxon>
        <taxon>Fungi</taxon>
        <taxon>Dikarya</taxon>
        <taxon>Basidiomycota</taxon>
        <taxon>Agaricomycotina</taxon>
        <taxon>Agaricomycetes</taxon>
        <taxon>Russulales</taxon>
        <taxon>Russulaceae</taxon>
        <taxon>Russula</taxon>
    </lineage>
</organism>
<sequence length="449" mass="49465">MSTTLSSRKRKRGLSDAKQSDSLSIELSSLSDTQTGPVLASFPYLTLPKNTPFNVSVRGEEEGKEFVRCSSTIAGETDAIEFSGSANDGSDGAGSRYFLALHRPGSSKLILQPTPVYLISRQVKALKNFKPTEPSSSEHFQARSMLGKVFGTKKAKAAIDAQERNKIDVSAMEDVVGVLQDRIDEGTENLPTQEKLQDSANAARLIPAYNADAERPEDIYPLHNIIPEPEWAALDSLLSKLKNAADDRSRVRLLPNARSDWLRQHLMLAYSSPKPKRKIAKMLIYASVMFAFRGVAGRNVPERSALLERLSPAPEVVVDGLLARFTETPRGSTKARMTSENETNLLTHLFSLCLKVDDYATDTALIASDLKMSPTRVNDLFKSLGVTRLFNVVMTDQLMFVEIASGCTIGKLSSQDLKRLGLPDSVGQEKRAILKAPLTFPKPRLRRRA</sequence>
<keyword evidence="3" id="KW-0240">DNA-directed RNA polymerase</keyword>